<evidence type="ECO:0000256" key="5">
    <source>
        <dbReference type="ARBA" id="ARBA00023163"/>
    </source>
</evidence>
<accession>A0A841KU50</accession>
<dbReference type="Pfam" id="PF20772">
    <property type="entry name" value="TACO1_YebC_N"/>
    <property type="match status" value="1"/>
</dbReference>
<evidence type="ECO:0000256" key="6">
    <source>
        <dbReference type="HAMAP-Rule" id="MF_00693"/>
    </source>
</evidence>
<evidence type="ECO:0000259" key="8">
    <source>
        <dbReference type="Pfam" id="PF20772"/>
    </source>
</evidence>
<dbReference type="PANTHER" id="PTHR12532">
    <property type="entry name" value="TRANSLATIONAL ACTIVATOR OF CYTOCHROME C OXIDASE 1"/>
    <property type="match status" value="1"/>
</dbReference>
<dbReference type="GO" id="GO:0003677">
    <property type="term" value="F:DNA binding"/>
    <property type="evidence" value="ECO:0007669"/>
    <property type="project" value="UniProtKB-UniRule"/>
</dbReference>
<proteinExistence type="inferred from homology"/>
<evidence type="ECO:0000256" key="1">
    <source>
        <dbReference type="ARBA" id="ARBA00008724"/>
    </source>
</evidence>
<evidence type="ECO:0000313" key="10">
    <source>
        <dbReference type="Proteomes" id="UP000579281"/>
    </source>
</evidence>
<comment type="similarity">
    <text evidence="1 6">Belongs to the TACO1 family.</text>
</comment>
<evidence type="ECO:0000256" key="2">
    <source>
        <dbReference type="ARBA" id="ARBA00022490"/>
    </source>
</evidence>
<feature type="domain" description="TACO1/YebC-like N-terminal" evidence="8">
    <location>
        <begin position="6"/>
        <end position="72"/>
    </location>
</feature>
<dbReference type="NCBIfam" id="TIGR01033">
    <property type="entry name" value="YebC/PmpR family DNA-binding transcriptional regulator"/>
    <property type="match status" value="1"/>
</dbReference>
<dbReference type="HAMAP" id="MF_00693">
    <property type="entry name" value="Transcrip_reg_TACO1"/>
    <property type="match status" value="1"/>
</dbReference>
<dbReference type="NCBIfam" id="NF001030">
    <property type="entry name" value="PRK00110.1"/>
    <property type="match status" value="1"/>
</dbReference>
<dbReference type="Proteomes" id="UP000579281">
    <property type="component" value="Unassembled WGS sequence"/>
</dbReference>
<dbReference type="InterPro" id="IPR017856">
    <property type="entry name" value="Integrase-like_N"/>
</dbReference>
<keyword evidence="4 6" id="KW-0238">DNA-binding</keyword>
<gene>
    <name evidence="9" type="ORF">HNQ80_001787</name>
</gene>
<dbReference type="EMBL" id="JACHEN010000009">
    <property type="protein sequence ID" value="MBB6215698.1"/>
    <property type="molecule type" value="Genomic_DNA"/>
</dbReference>
<dbReference type="SUPFAM" id="SSF75625">
    <property type="entry name" value="YebC-like"/>
    <property type="match status" value="1"/>
</dbReference>
<dbReference type="InterPro" id="IPR002876">
    <property type="entry name" value="Transcrip_reg_TACO1-like"/>
</dbReference>
<sequence length="240" mass="26461">MGRHGTIANRKEKQDAKRAQIFTKYARLITVAARQGGADPEYNAALKTAIDKAKGINMPNDNIDRAIKKGEGGLDGANFESIVYEGYGPNGIAVIVETLTDNRNRTGANMRYYFDKNGGNLGTTGCVGFMFDRKGQIIIEANGKINEDELMEQALEAGAEDFISEGGGYIIITAPEDLYTVKDALAEKGYVFVSADVAMIPQTTVKLTDPEHIKLMNRLVDMLEDDDDIQEVFHNWEIEE</sequence>
<protein>
    <recommendedName>
        <fullName evidence="6">Probable transcriptional regulatory protein HNQ80_001787</fullName>
    </recommendedName>
</protein>
<evidence type="ECO:0000259" key="7">
    <source>
        <dbReference type="Pfam" id="PF01709"/>
    </source>
</evidence>
<name>A0A841KU50_9FIRM</name>
<dbReference type="AlphaFoldDB" id="A0A841KU50"/>
<dbReference type="Pfam" id="PF01709">
    <property type="entry name" value="Transcrip_reg"/>
    <property type="match status" value="1"/>
</dbReference>
<dbReference type="GO" id="GO:0005829">
    <property type="term" value="C:cytosol"/>
    <property type="evidence" value="ECO:0007669"/>
    <property type="project" value="TreeGrafter"/>
</dbReference>
<evidence type="ECO:0000256" key="4">
    <source>
        <dbReference type="ARBA" id="ARBA00023125"/>
    </source>
</evidence>
<evidence type="ECO:0000256" key="3">
    <source>
        <dbReference type="ARBA" id="ARBA00023015"/>
    </source>
</evidence>
<keyword evidence="5 6" id="KW-0804">Transcription</keyword>
<dbReference type="Gene3D" id="3.30.70.980">
    <property type="match status" value="2"/>
</dbReference>
<dbReference type="FunFam" id="1.10.10.200:FF:000002">
    <property type="entry name" value="Probable transcriptional regulatory protein CLM62_37755"/>
    <property type="match status" value="1"/>
</dbReference>
<dbReference type="Gene3D" id="1.10.10.200">
    <property type="match status" value="1"/>
</dbReference>
<dbReference type="GO" id="GO:0006355">
    <property type="term" value="P:regulation of DNA-templated transcription"/>
    <property type="evidence" value="ECO:0007669"/>
    <property type="project" value="UniProtKB-UniRule"/>
</dbReference>
<dbReference type="RefSeq" id="WP_184310218.1">
    <property type="nucleotide sequence ID" value="NZ_JACHEN010000009.1"/>
</dbReference>
<dbReference type="PANTHER" id="PTHR12532:SF6">
    <property type="entry name" value="TRANSCRIPTIONAL REGULATORY PROTEIN YEBC-RELATED"/>
    <property type="match status" value="1"/>
</dbReference>
<evidence type="ECO:0000313" key="9">
    <source>
        <dbReference type="EMBL" id="MBB6215698.1"/>
    </source>
</evidence>
<comment type="subcellular location">
    <subcellularLocation>
        <location evidence="6">Cytoplasm</location>
    </subcellularLocation>
</comment>
<dbReference type="InterPro" id="IPR026564">
    <property type="entry name" value="Transcrip_reg_TACO1-like_dom3"/>
</dbReference>
<dbReference type="InterPro" id="IPR049083">
    <property type="entry name" value="TACO1_YebC_N"/>
</dbReference>
<dbReference type="NCBIfam" id="NF009044">
    <property type="entry name" value="PRK12378.1"/>
    <property type="match status" value="1"/>
</dbReference>
<keyword evidence="3 6" id="KW-0805">Transcription regulation</keyword>
<reference evidence="9 10" key="1">
    <citation type="submission" date="2020-08" db="EMBL/GenBank/DDBJ databases">
        <title>Genomic Encyclopedia of Type Strains, Phase IV (KMG-IV): sequencing the most valuable type-strain genomes for metagenomic binning, comparative biology and taxonomic classification.</title>
        <authorList>
            <person name="Goeker M."/>
        </authorList>
    </citation>
    <scope>NUCLEOTIDE SEQUENCE [LARGE SCALE GENOMIC DNA]</scope>
    <source>
        <strain evidence="9 10">DSM 103526</strain>
    </source>
</reference>
<feature type="domain" description="TACO1/YebC-like second and third" evidence="7">
    <location>
        <begin position="79"/>
        <end position="236"/>
    </location>
</feature>
<keyword evidence="2 6" id="KW-0963">Cytoplasm</keyword>
<keyword evidence="10" id="KW-1185">Reference proteome</keyword>
<dbReference type="InterPro" id="IPR029072">
    <property type="entry name" value="YebC-like"/>
</dbReference>
<dbReference type="FunFam" id="3.30.70.980:FF:000002">
    <property type="entry name" value="Probable transcriptional regulatory protein YebC"/>
    <property type="match status" value="1"/>
</dbReference>
<organism evidence="9 10">
    <name type="scientific">Anaerosolibacter carboniphilus</name>
    <dbReference type="NCBI Taxonomy" id="1417629"/>
    <lineage>
        <taxon>Bacteria</taxon>
        <taxon>Bacillati</taxon>
        <taxon>Bacillota</taxon>
        <taxon>Clostridia</taxon>
        <taxon>Peptostreptococcales</taxon>
        <taxon>Thermotaleaceae</taxon>
        <taxon>Anaerosolibacter</taxon>
    </lineage>
</organism>
<dbReference type="InterPro" id="IPR048300">
    <property type="entry name" value="TACO1_YebC-like_2nd/3rd_dom"/>
</dbReference>
<comment type="caution">
    <text evidence="9">The sequence shown here is derived from an EMBL/GenBank/DDBJ whole genome shotgun (WGS) entry which is preliminary data.</text>
</comment>